<evidence type="ECO:0000256" key="1">
    <source>
        <dbReference type="SAM" id="MobiDB-lite"/>
    </source>
</evidence>
<proteinExistence type="predicted"/>
<dbReference type="EMBL" id="LEKV01003831">
    <property type="protein sequence ID" value="KVH97491.1"/>
    <property type="molecule type" value="Genomic_DNA"/>
</dbReference>
<dbReference type="PANTHER" id="PTHR34196">
    <property type="entry name" value="OS02G0697700 PROTEIN"/>
    <property type="match status" value="1"/>
</dbReference>
<dbReference type="AlphaFoldDB" id="A0A103XV76"/>
<sequence length="160" mass="18417">MISKMSVFYMGFSLGDDLEMKEGVVQLKDESISNGMIENVGVNGFDFKTEFEFWPIQHPTEPSHEDRPVQCPMSHSSPLINDERMQDDRFSERKRPEASMAVHKENSAQEATEPAIRTVRKRHHDHTNTITPLLQALPVSHQNMNTTVLNKLQQVHRFES</sequence>
<protein>
    <submittedName>
        <fullName evidence="2">Uncharacterized protein</fullName>
    </submittedName>
</protein>
<evidence type="ECO:0000313" key="2">
    <source>
        <dbReference type="EMBL" id="KVH97491.1"/>
    </source>
</evidence>
<feature type="region of interest" description="Disordered" evidence="1">
    <location>
        <begin position="60"/>
        <end position="112"/>
    </location>
</feature>
<comment type="caution">
    <text evidence="2">The sequence shown here is derived from an EMBL/GenBank/DDBJ whole genome shotgun (WGS) entry which is preliminary data.</text>
</comment>
<dbReference type="Proteomes" id="UP000243975">
    <property type="component" value="Unassembled WGS sequence"/>
</dbReference>
<organism evidence="2 3">
    <name type="scientific">Cynara cardunculus var. scolymus</name>
    <name type="common">Globe artichoke</name>
    <name type="synonym">Cynara scolymus</name>
    <dbReference type="NCBI Taxonomy" id="59895"/>
    <lineage>
        <taxon>Eukaryota</taxon>
        <taxon>Viridiplantae</taxon>
        <taxon>Streptophyta</taxon>
        <taxon>Embryophyta</taxon>
        <taxon>Tracheophyta</taxon>
        <taxon>Spermatophyta</taxon>
        <taxon>Magnoliopsida</taxon>
        <taxon>eudicotyledons</taxon>
        <taxon>Gunneridae</taxon>
        <taxon>Pentapetalae</taxon>
        <taxon>asterids</taxon>
        <taxon>campanulids</taxon>
        <taxon>Asterales</taxon>
        <taxon>Asteraceae</taxon>
        <taxon>Carduoideae</taxon>
        <taxon>Cardueae</taxon>
        <taxon>Carduinae</taxon>
        <taxon>Cynara</taxon>
    </lineage>
</organism>
<reference evidence="2 3" key="1">
    <citation type="journal article" date="2016" name="Sci. Rep.">
        <title>The genome sequence of the outbreeding globe artichoke constructed de novo incorporating a phase-aware low-pass sequencing strategy of F1 progeny.</title>
        <authorList>
            <person name="Scaglione D."/>
            <person name="Reyes-Chin-Wo S."/>
            <person name="Acquadro A."/>
            <person name="Froenicke L."/>
            <person name="Portis E."/>
            <person name="Beitel C."/>
            <person name="Tirone M."/>
            <person name="Mauro R."/>
            <person name="Lo Monaco A."/>
            <person name="Mauromicale G."/>
            <person name="Faccioli P."/>
            <person name="Cattivelli L."/>
            <person name="Rieseberg L."/>
            <person name="Michelmore R."/>
            <person name="Lanteri S."/>
        </authorList>
    </citation>
    <scope>NUCLEOTIDE SEQUENCE [LARGE SCALE GENOMIC DNA]</scope>
    <source>
        <strain evidence="2">2C</strain>
    </source>
</reference>
<dbReference type="Gramene" id="KVH97491">
    <property type="protein sequence ID" value="KVH97491"/>
    <property type="gene ID" value="Ccrd_000407"/>
</dbReference>
<dbReference type="OMA" id="IMEVHHH"/>
<gene>
    <name evidence="2" type="ORF">Ccrd_000407</name>
</gene>
<feature type="compositionally biased region" description="Basic and acidic residues" evidence="1">
    <location>
        <begin position="81"/>
        <end position="107"/>
    </location>
</feature>
<keyword evidence="3" id="KW-1185">Reference proteome</keyword>
<evidence type="ECO:0000313" key="3">
    <source>
        <dbReference type="Proteomes" id="UP000243975"/>
    </source>
</evidence>
<dbReference type="PANTHER" id="PTHR34196:SF4">
    <property type="entry name" value="OS06G0208200 PROTEIN"/>
    <property type="match status" value="1"/>
</dbReference>
<accession>A0A103XV76</accession>
<name>A0A103XV76_CYNCS</name>